<evidence type="ECO:0000313" key="9">
    <source>
        <dbReference type="Proteomes" id="UP001162162"/>
    </source>
</evidence>
<dbReference type="InterPro" id="IPR036812">
    <property type="entry name" value="NAD(P)_OxRdtase_dom_sf"/>
</dbReference>
<dbReference type="SUPFAM" id="SSF51430">
    <property type="entry name" value="NAD(P)-linked oxidoreductase"/>
    <property type="match status" value="1"/>
</dbReference>
<dbReference type="FunFam" id="3.20.20.100:FF:000006">
    <property type="entry name" value="Aldo-keto reductase family 1 member A1"/>
    <property type="match status" value="1"/>
</dbReference>
<dbReference type="PANTHER" id="PTHR11732">
    <property type="entry name" value="ALDO/KETO REDUCTASE"/>
    <property type="match status" value="1"/>
</dbReference>
<dbReference type="InterPro" id="IPR020471">
    <property type="entry name" value="AKR"/>
</dbReference>
<evidence type="ECO:0000256" key="4">
    <source>
        <dbReference type="PIRSR" id="PIRSR000097-1"/>
    </source>
</evidence>
<name>A0AAV8X389_9CUCU</name>
<dbReference type="EMBL" id="JAPWTK010001353">
    <property type="protein sequence ID" value="KAJ8932847.1"/>
    <property type="molecule type" value="Genomic_DNA"/>
</dbReference>
<dbReference type="Proteomes" id="UP001162162">
    <property type="component" value="Unassembled WGS sequence"/>
</dbReference>
<keyword evidence="9" id="KW-1185">Reference proteome</keyword>
<dbReference type="PIRSF" id="PIRSF000097">
    <property type="entry name" value="AKR"/>
    <property type="match status" value="1"/>
</dbReference>
<dbReference type="Pfam" id="PF00248">
    <property type="entry name" value="Aldo_ket_red"/>
    <property type="match status" value="1"/>
</dbReference>
<dbReference type="PROSITE" id="PS00062">
    <property type="entry name" value="ALDOKETO_REDUCTASE_2"/>
    <property type="match status" value="1"/>
</dbReference>
<evidence type="ECO:0000256" key="6">
    <source>
        <dbReference type="PIRSR" id="PIRSR000097-3"/>
    </source>
</evidence>
<protein>
    <recommendedName>
        <fullName evidence="7">NADP-dependent oxidoreductase domain-containing protein</fullName>
    </recommendedName>
</protein>
<feature type="domain" description="NADP-dependent oxidoreductase" evidence="7">
    <location>
        <begin position="18"/>
        <end position="294"/>
    </location>
</feature>
<evidence type="ECO:0000256" key="5">
    <source>
        <dbReference type="PIRSR" id="PIRSR000097-2"/>
    </source>
</evidence>
<sequence length="320" mass="36316">MAAKIFMDMPGGVKMPAIGIGTWQVSDEVELVTALNFALEIGYRHIDTAFVYQNEAIVGRVLKEWFSSGKLKREDVFVTTKLPAQGVHKDRVEVFLKKSLENLQLDYVDLYLIHFPLALKHVEGGPPGPPEVDETDHLAVWKKLEEQVDTGRTKTIGVSNFNKIQIDRILKNSRIKPSCLQVELHIFLQQRELVQFCHQNGIVVVAYCPLGSPAFNKFLTKIGKDTARHPARPSRREDCQQTQKTTAQVALRHLLQRSIVAIPKSVTPNRIKENIDVFDFTLDAEDMKALDALDRGENGRICDFVHVAKFKDHPEWPFPK</sequence>
<feature type="active site" description="Proton donor" evidence="4">
    <location>
        <position position="52"/>
    </location>
</feature>
<dbReference type="GO" id="GO:0016491">
    <property type="term" value="F:oxidoreductase activity"/>
    <property type="evidence" value="ECO:0007669"/>
    <property type="project" value="UniProtKB-KW"/>
</dbReference>
<accession>A0AAV8X389</accession>
<comment type="caution">
    <text evidence="8">The sequence shown here is derived from an EMBL/GenBank/DDBJ whole genome shotgun (WGS) entry which is preliminary data.</text>
</comment>
<dbReference type="Gene3D" id="3.20.20.100">
    <property type="entry name" value="NADP-dependent oxidoreductase domain"/>
    <property type="match status" value="1"/>
</dbReference>
<proteinExistence type="inferred from homology"/>
<evidence type="ECO:0000256" key="1">
    <source>
        <dbReference type="ARBA" id="ARBA00007905"/>
    </source>
</evidence>
<dbReference type="PRINTS" id="PR00069">
    <property type="entry name" value="ALDKETRDTASE"/>
</dbReference>
<dbReference type="InterPro" id="IPR018170">
    <property type="entry name" value="Aldo/ket_reductase_CS"/>
</dbReference>
<reference evidence="8" key="1">
    <citation type="journal article" date="2023" name="Insect Mol. Biol.">
        <title>Genome sequencing provides insights into the evolution of gene families encoding plant cell wall-degrading enzymes in longhorned beetles.</title>
        <authorList>
            <person name="Shin N.R."/>
            <person name="Okamura Y."/>
            <person name="Kirsch R."/>
            <person name="Pauchet Y."/>
        </authorList>
    </citation>
    <scope>NUCLEOTIDE SEQUENCE</scope>
    <source>
        <strain evidence="8">AMC_N1</strain>
    </source>
</reference>
<keyword evidence="3" id="KW-0560">Oxidoreductase</keyword>
<keyword evidence="2" id="KW-0521">NADP</keyword>
<gene>
    <name evidence="8" type="ORF">NQ318_012475</name>
</gene>
<dbReference type="AlphaFoldDB" id="A0AAV8X389"/>
<evidence type="ECO:0000256" key="2">
    <source>
        <dbReference type="ARBA" id="ARBA00022857"/>
    </source>
</evidence>
<feature type="binding site" evidence="5">
    <location>
        <position position="114"/>
    </location>
    <ligand>
        <name>substrate</name>
    </ligand>
</feature>
<dbReference type="PROSITE" id="PS00063">
    <property type="entry name" value="ALDOKETO_REDUCTASE_3"/>
    <property type="match status" value="1"/>
</dbReference>
<evidence type="ECO:0000259" key="7">
    <source>
        <dbReference type="Pfam" id="PF00248"/>
    </source>
</evidence>
<dbReference type="PROSITE" id="PS00798">
    <property type="entry name" value="ALDOKETO_REDUCTASE_1"/>
    <property type="match status" value="1"/>
</dbReference>
<evidence type="ECO:0000313" key="8">
    <source>
        <dbReference type="EMBL" id="KAJ8932847.1"/>
    </source>
</evidence>
<comment type="similarity">
    <text evidence="1">Belongs to the aldo/keto reductase family.</text>
</comment>
<dbReference type="InterPro" id="IPR023210">
    <property type="entry name" value="NADP_OxRdtase_dom"/>
</dbReference>
<evidence type="ECO:0000256" key="3">
    <source>
        <dbReference type="ARBA" id="ARBA00023002"/>
    </source>
</evidence>
<organism evidence="8 9">
    <name type="scientific">Aromia moschata</name>
    <dbReference type="NCBI Taxonomy" id="1265417"/>
    <lineage>
        <taxon>Eukaryota</taxon>
        <taxon>Metazoa</taxon>
        <taxon>Ecdysozoa</taxon>
        <taxon>Arthropoda</taxon>
        <taxon>Hexapoda</taxon>
        <taxon>Insecta</taxon>
        <taxon>Pterygota</taxon>
        <taxon>Neoptera</taxon>
        <taxon>Endopterygota</taxon>
        <taxon>Coleoptera</taxon>
        <taxon>Polyphaga</taxon>
        <taxon>Cucujiformia</taxon>
        <taxon>Chrysomeloidea</taxon>
        <taxon>Cerambycidae</taxon>
        <taxon>Cerambycinae</taxon>
        <taxon>Callichromatini</taxon>
        <taxon>Aromia</taxon>
    </lineage>
</organism>
<feature type="site" description="Lowers pKa of active site Tyr" evidence="6">
    <location>
        <position position="81"/>
    </location>
</feature>